<gene>
    <name evidence="2" type="ORF">B4U79_01596</name>
</gene>
<dbReference type="Gene3D" id="3.40.390.10">
    <property type="entry name" value="Collagenase (Catalytic Domain)"/>
    <property type="match status" value="1"/>
</dbReference>
<dbReference type="EMBL" id="NCKU01012398">
    <property type="protein sequence ID" value="RWS00095.1"/>
    <property type="molecule type" value="Genomic_DNA"/>
</dbReference>
<dbReference type="GO" id="GO:0004222">
    <property type="term" value="F:metalloendopeptidase activity"/>
    <property type="evidence" value="ECO:0007669"/>
    <property type="project" value="InterPro"/>
</dbReference>
<dbReference type="InterPro" id="IPR018497">
    <property type="entry name" value="Peptidase_M13_C"/>
</dbReference>
<feature type="domain" description="Peptidase M13 C-terminal" evidence="1">
    <location>
        <begin position="13"/>
        <end position="87"/>
    </location>
</feature>
<dbReference type="OrthoDB" id="6475849at2759"/>
<dbReference type="Proteomes" id="UP000285301">
    <property type="component" value="Unassembled WGS sequence"/>
</dbReference>
<dbReference type="GO" id="GO:0016485">
    <property type="term" value="P:protein processing"/>
    <property type="evidence" value="ECO:0007669"/>
    <property type="project" value="TreeGrafter"/>
</dbReference>
<dbReference type="PANTHER" id="PTHR11733:SF241">
    <property type="entry name" value="GH26575P-RELATED"/>
    <property type="match status" value="1"/>
</dbReference>
<dbReference type="PROSITE" id="PS51885">
    <property type="entry name" value="NEPRILYSIN"/>
    <property type="match status" value="1"/>
</dbReference>
<name>A0A3S3RFH4_9ACAR</name>
<dbReference type="AlphaFoldDB" id="A0A3S3RFH4"/>
<dbReference type="PANTHER" id="PTHR11733">
    <property type="entry name" value="ZINC METALLOPROTEASE FAMILY M13 NEPRILYSIN-RELATED"/>
    <property type="match status" value="1"/>
</dbReference>
<evidence type="ECO:0000313" key="3">
    <source>
        <dbReference type="Proteomes" id="UP000285301"/>
    </source>
</evidence>
<dbReference type="SUPFAM" id="SSF55486">
    <property type="entry name" value="Metalloproteases ('zincins'), catalytic domain"/>
    <property type="match status" value="1"/>
</dbReference>
<dbReference type="InterPro" id="IPR024079">
    <property type="entry name" value="MetalloPept_cat_dom_sf"/>
</dbReference>
<dbReference type="InterPro" id="IPR000718">
    <property type="entry name" value="Peptidase_M13"/>
</dbReference>
<evidence type="ECO:0000259" key="1">
    <source>
        <dbReference type="Pfam" id="PF01431"/>
    </source>
</evidence>
<evidence type="ECO:0000313" key="2">
    <source>
        <dbReference type="EMBL" id="RWS00095.1"/>
    </source>
</evidence>
<reference evidence="2 3" key="1">
    <citation type="journal article" date="2018" name="Gigascience">
        <title>Genomes of trombidid mites reveal novel predicted allergens and laterally-transferred genes associated with secondary metabolism.</title>
        <authorList>
            <person name="Dong X."/>
            <person name="Chaisiri K."/>
            <person name="Xia D."/>
            <person name="Armstrong S.D."/>
            <person name="Fang Y."/>
            <person name="Donnelly M.J."/>
            <person name="Kadowaki T."/>
            <person name="McGarry J.W."/>
            <person name="Darby A.C."/>
            <person name="Makepeace B.L."/>
        </authorList>
    </citation>
    <scope>NUCLEOTIDE SEQUENCE [LARGE SCALE GENOMIC DNA]</scope>
    <source>
        <strain evidence="2">UoL-WK</strain>
    </source>
</reference>
<dbReference type="GO" id="GO:0005886">
    <property type="term" value="C:plasma membrane"/>
    <property type="evidence" value="ECO:0007669"/>
    <property type="project" value="TreeGrafter"/>
</dbReference>
<organism evidence="2 3">
    <name type="scientific">Dinothrombium tinctorium</name>
    <dbReference type="NCBI Taxonomy" id="1965070"/>
    <lineage>
        <taxon>Eukaryota</taxon>
        <taxon>Metazoa</taxon>
        <taxon>Ecdysozoa</taxon>
        <taxon>Arthropoda</taxon>
        <taxon>Chelicerata</taxon>
        <taxon>Arachnida</taxon>
        <taxon>Acari</taxon>
        <taxon>Acariformes</taxon>
        <taxon>Trombidiformes</taxon>
        <taxon>Prostigmata</taxon>
        <taxon>Anystina</taxon>
        <taxon>Parasitengona</taxon>
        <taxon>Trombidioidea</taxon>
        <taxon>Trombidiidae</taxon>
        <taxon>Dinothrombium</taxon>
    </lineage>
</organism>
<comment type="caution">
    <text evidence="2">The sequence shown here is derived from an EMBL/GenBank/DDBJ whole genome shotgun (WGS) entry which is preliminary data.</text>
</comment>
<sequence length="90" mass="10540">AYIDYARTKHPEKNFKLPFAMSNFTTEQLFFISAANNFDNQTIHYYLRVDSHSPNSVRVNIPMQNSEYFARAFNCKPGSPMNPENKCILW</sequence>
<keyword evidence="3" id="KW-1185">Reference proteome</keyword>
<feature type="non-terminal residue" evidence="2">
    <location>
        <position position="1"/>
    </location>
</feature>
<protein>
    <recommendedName>
        <fullName evidence="1">Peptidase M13 C-terminal domain-containing protein</fullName>
    </recommendedName>
</protein>
<dbReference type="Pfam" id="PF01431">
    <property type="entry name" value="Peptidase_M13"/>
    <property type="match status" value="1"/>
</dbReference>
<accession>A0A3S3RFH4</accession>
<proteinExistence type="predicted"/>